<sequence length="706" mass="76840">MIPRSERLFFNNLNGSPPHGISSKPQVTPIAMTVTATSARFNHKSNGTGRSANTANKHLQETVPAAPWRPRINSGKDTVTQDEQPSPLDRKVPTTIMSLKLGSRPMDTGVLSSAPTSATLAPGSEKENSVKIEEKCAANACRRENCVTAGRNMDPKEEMQSEQPGNFRRMPRTHLAMKSGDDLAYAEPPTRFERPSDNLLYHSSLSLSEPHYPSSPRRTDSFQAMDMNNETNIYVNGLPEEMNDTTLFLLGSACGVVISHKAMVDRQTGLCKGFGFLMYANSDMAKKAIAWLTSHGFSSSFAKESFSARLRRMADSTSSNVYLSNLPLKFTPHQLEQLFNPHPVASLKILHDVHGESRGVGFVRLYDRATAKECIERLHGRILPGTTLPLQVRFADSEAQKHLKHSVSQKHTLESLGLLSKLDEAVVRYYQGVDGATPMRIRTASELDAAVGRVPVYTASDASPPYPQPLTPSADAAFMSVHAGRSAFENGANGLGIEISEQRSAMWPHSQRADASSLTSLATSAPHFAYSKSLNRVLIPHHQAYFPVTPVLTGDPLLHDSRDNAGYLAVPLLPPFTYVERAVSPAHSTPLLVHACKDDGSDKAVGNAQHSRDKHRRNKKPIRAAGRARFPGLSTDRVVSDPLALLSAQQRVREALGMKDRVRAAVSADNSVVGVDGPATSSATDGEEDGAEELDADESLSVEFQT</sequence>
<feature type="domain" description="RRM" evidence="5">
    <location>
        <begin position="319"/>
        <end position="397"/>
    </location>
</feature>
<evidence type="ECO:0000313" key="6">
    <source>
        <dbReference type="EMBL" id="CDI53834.1"/>
    </source>
</evidence>
<name>A0A077R9E7_9BASI</name>
<feature type="compositionally biased region" description="Basic residues" evidence="4">
    <location>
        <begin position="612"/>
        <end position="622"/>
    </location>
</feature>
<feature type="compositionally biased region" description="Polar residues" evidence="4">
    <location>
        <begin position="75"/>
        <end position="84"/>
    </location>
</feature>
<evidence type="ECO:0000256" key="1">
    <source>
        <dbReference type="ARBA" id="ARBA00022737"/>
    </source>
</evidence>
<dbReference type="GO" id="GO:1990904">
    <property type="term" value="C:ribonucleoprotein complex"/>
    <property type="evidence" value="ECO:0007669"/>
    <property type="project" value="InterPro"/>
</dbReference>
<evidence type="ECO:0000259" key="5">
    <source>
        <dbReference type="PROSITE" id="PS50102"/>
    </source>
</evidence>
<dbReference type="Pfam" id="PF00076">
    <property type="entry name" value="RRM_1"/>
    <property type="match status" value="2"/>
</dbReference>
<dbReference type="PANTHER" id="PTHR24012">
    <property type="entry name" value="RNA BINDING PROTEIN"/>
    <property type="match status" value="1"/>
</dbReference>
<dbReference type="SMART" id="SM00360">
    <property type="entry name" value="RRM"/>
    <property type="match status" value="2"/>
</dbReference>
<dbReference type="PROSITE" id="PS50102">
    <property type="entry name" value="RRM"/>
    <property type="match status" value="2"/>
</dbReference>
<accession>A0A077R9E7</accession>
<reference evidence="6" key="1">
    <citation type="journal article" date="2014" name="Genome Biol. Evol.">
        <title>Gene Loss Rather Than Gene Gain Is Associated with a Host Jump from Monocots to Dicots in the Smut Fungus Melanopsichium pennsylvanicum.</title>
        <authorList>
            <person name="Sharma R."/>
            <person name="Mishra B."/>
            <person name="Runge F."/>
            <person name="Thines M."/>
        </authorList>
    </citation>
    <scope>NUCLEOTIDE SEQUENCE</scope>
    <source>
        <strain evidence="6">4</strain>
    </source>
</reference>
<feature type="domain" description="RRM" evidence="5">
    <location>
        <begin position="231"/>
        <end position="318"/>
    </location>
</feature>
<dbReference type="SUPFAM" id="SSF54928">
    <property type="entry name" value="RNA-binding domain, RBD"/>
    <property type="match status" value="2"/>
</dbReference>
<dbReference type="InterPro" id="IPR000504">
    <property type="entry name" value="RRM_dom"/>
</dbReference>
<feature type="compositionally biased region" description="Acidic residues" evidence="4">
    <location>
        <begin position="685"/>
        <end position="700"/>
    </location>
</feature>
<keyword evidence="2 3" id="KW-0694">RNA-binding</keyword>
<dbReference type="PRINTS" id="PR00961">
    <property type="entry name" value="HUDSXLRNA"/>
</dbReference>
<feature type="region of interest" description="Disordered" evidence="4">
    <location>
        <begin position="602"/>
        <end position="628"/>
    </location>
</feature>
<evidence type="ECO:0000256" key="4">
    <source>
        <dbReference type="SAM" id="MobiDB-lite"/>
    </source>
</evidence>
<dbReference type="Gene3D" id="3.30.70.330">
    <property type="match status" value="2"/>
</dbReference>
<dbReference type="EMBL" id="HG529594">
    <property type="protein sequence ID" value="CDI53834.1"/>
    <property type="molecule type" value="Genomic_DNA"/>
</dbReference>
<dbReference type="InterPro" id="IPR012677">
    <property type="entry name" value="Nucleotide-bd_a/b_plait_sf"/>
</dbReference>
<dbReference type="GO" id="GO:0003723">
    <property type="term" value="F:RNA binding"/>
    <property type="evidence" value="ECO:0007669"/>
    <property type="project" value="UniProtKB-UniRule"/>
</dbReference>
<feature type="region of interest" description="Disordered" evidence="4">
    <location>
        <begin position="669"/>
        <end position="706"/>
    </location>
</feature>
<dbReference type="AlphaFoldDB" id="A0A077R9E7"/>
<evidence type="ECO:0000256" key="2">
    <source>
        <dbReference type="ARBA" id="ARBA00022884"/>
    </source>
</evidence>
<organism evidence="6">
    <name type="scientific">Melanopsichium pennsylvanicum 4</name>
    <dbReference type="NCBI Taxonomy" id="1398559"/>
    <lineage>
        <taxon>Eukaryota</taxon>
        <taxon>Fungi</taxon>
        <taxon>Dikarya</taxon>
        <taxon>Basidiomycota</taxon>
        <taxon>Ustilaginomycotina</taxon>
        <taxon>Ustilaginomycetes</taxon>
        <taxon>Ustilaginales</taxon>
        <taxon>Ustilaginaceae</taxon>
        <taxon>Melanopsichium</taxon>
    </lineage>
</organism>
<evidence type="ECO:0000256" key="3">
    <source>
        <dbReference type="PROSITE-ProRule" id="PRU00176"/>
    </source>
</evidence>
<dbReference type="InterPro" id="IPR002343">
    <property type="entry name" value="Hud_Sxl_RNA"/>
</dbReference>
<dbReference type="InterPro" id="IPR035979">
    <property type="entry name" value="RBD_domain_sf"/>
</dbReference>
<proteinExistence type="predicted"/>
<protein>
    <submittedName>
        <fullName evidence="6">Related to ELAV-like protein 2</fullName>
    </submittedName>
</protein>
<keyword evidence="1" id="KW-0677">Repeat</keyword>
<feature type="region of interest" description="Disordered" evidence="4">
    <location>
        <begin position="68"/>
        <end position="90"/>
    </location>
</feature>